<evidence type="ECO:0000256" key="7">
    <source>
        <dbReference type="ARBA" id="ARBA00022793"/>
    </source>
</evidence>
<dbReference type="OrthoDB" id="191270at2759"/>
<evidence type="ECO:0000256" key="2">
    <source>
        <dbReference type="ARBA" id="ARBA00005871"/>
    </source>
</evidence>
<reference evidence="13 14" key="1">
    <citation type="submission" date="2018-11" db="EMBL/GenBank/DDBJ databases">
        <authorList>
            <consortium name="Pathogen Informatics"/>
        </authorList>
    </citation>
    <scope>NUCLEOTIDE SEQUENCE [LARGE SCALE GENOMIC DNA]</scope>
</reference>
<dbReference type="Pfam" id="PF04909">
    <property type="entry name" value="Amidohydro_2"/>
    <property type="match status" value="1"/>
</dbReference>
<dbReference type="GO" id="GO:0001760">
    <property type="term" value="F:aminocarboxymuconate-semialdehyde decarboxylase activity"/>
    <property type="evidence" value="ECO:0007669"/>
    <property type="project" value="UniProtKB-UniRule"/>
</dbReference>
<organism evidence="13 14">
    <name type="scientific">Strongylus vulgaris</name>
    <name type="common">Blood worm</name>
    <dbReference type="NCBI Taxonomy" id="40348"/>
    <lineage>
        <taxon>Eukaryota</taxon>
        <taxon>Metazoa</taxon>
        <taxon>Ecdysozoa</taxon>
        <taxon>Nematoda</taxon>
        <taxon>Chromadorea</taxon>
        <taxon>Rhabditida</taxon>
        <taxon>Rhabditina</taxon>
        <taxon>Rhabditomorpha</taxon>
        <taxon>Strongyloidea</taxon>
        <taxon>Strongylidae</taxon>
        <taxon>Strongylus</taxon>
    </lineage>
</organism>
<dbReference type="EMBL" id="UYYB01000246">
    <property type="protein sequence ID" value="VDM65176.1"/>
    <property type="molecule type" value="Genomic_DNA"/>
</dbReference>
<sequence length="164" mass="18463">MPSETAQSICSILMGNILVMFPRLRFCFAHGGGAYPIISGRVSHGYKIWIRPTVTYYVLTSRTCQVRPDLCATDCSVSPQELQRQIWTDSLVHDPLALHLLLKTVGKDKVVLGTDYPFPLGELEVGKVVEEFNASTDIDKDKLLWKNAVDMLRLNENALYNESF</sequence>
<evidence type="ECO:0000256" key="4">
    <source>
        <dbReference type="ARBA" id="ARBA00012365"/>
    </source>
</evidence>
<dbReference type="PANTHER" id="PTHR21240">
    <property type="entry name" value="2-AMINO-3-CARBOXYLMUCONATE-6-SEMIALDEHYDE DECARBOXYLASE"/>
    <property type="match status" value="1"/>
</dbReference>
<feature type="domain" description="Amidohydrolase-related" evidence="12">
    <location>
        <begin position="2"/>
        <end position="154"/>
    </location>
</feature>
<evidence type="ECO:0000256" key="1">
    <source>
        <dbReference type="ARBA" id="ARBA00005079"/>
    </source>
</evidence>
<evidence type="ECO:0000256" key="9">
    <source>
        <dbReference type="ARBA" id="ARBA00023239"/>
    </source>
</evidence>
<dbReference type="Gene3D" id="3.20.20.140">
    <property type="entry name" value="Metal-dependent hydrolases"/>
    <property type="match status" value="1"/>
</dbReference>
<evidence type="ECO:0000259" key="12">
    <source>
        <dbReference type="Pfam" id="PF04909"/>
    </source>
</evidence>
<keyword evidence="7 11" id="KW-0210">Decarboxylase</keyword>
<comment type="function">
    <text evidence="11">Converts alpha-amino-beta-carboxymuconate-epsilon-semialdehyde (ACMS) to alpha-aminomuconate semialdehyde (AMS).</text>
</comment>
<dbReference type="InterPro" id="IPR032466">
    <property type="entry name" value="Metal_Hydrolase"/>
</dbReference>
<dbReference type="GO" id="GO:0019748">
    <property type="term" value="P:secondary metabolic process"/>
    <property type="evidence" value="ECO:0007669"/>
    <property type="project" value="TreeGrafter"/>
</dbReference>
<comment type="pathway">
    <text evidence="1 11">Secondary metabolite metabolism; quinolate metabolism.</text>
</comment>
<evidence type="ECO:0000256" key="8">
    <source>
        <dbReference type="ARBA" id="ARBA00022833"/>
    </source>
</evidence>
<evidence type="ECO:0000256" key="5">
    <source>
        <dbReference type="ARBA" id="ARBA00021214"/>
    </source>
</evidence>
<dbReference type="Proteomes" id="UP000270094">
    <property type="component" value="Unassembled WGS sequence"/>
</dbReference>
<comment type="catalytic activity">
    <reaction evidence="11">
        <text>2-amino-3-carboxymuconate 6-semialdehyde + H(+) = 2-aminomuconate 6-semialdehyde + CO2</text>
        <dbReference type="Rhea" id="RHEA:16557"/>
        <dbReference type="ChEBI" id="CHEBI:15378"/>
        <dbReference type="ChEBI" id="CHEBI:16526"/>
        <dbReference type="ChEBI" id="CHEBI:77634"/>
        <dbReference type="ChEBI" id="CHEBI:77803"/>
        <dbReference type="EC" id="4.1.1.45"/>
    </reaction>
</comment>
<evidence type="ECO:0000313" key="14">
    <source>
        <dbReference type="Proteomes" id="UP000270094"/>
    </source>
</evidence>
<evidence type="ECO:0000313" key="13">
    <source>
        <dbReference type="EMBL" id="VDM65176.1"/>
    </source>
</evidence>
<evidence type="ECO:0000256" key="10">
    <source>
        <dbReference type="ARBA" id="ARBA00031120"/>
    </source>
</evidence>
<evidence type="ECO:0000256" key="6">
    <source>
        <dbReference type="ARBA" id="ARBA00022723"/>
    </source>
</evidence>
<dbReference type="SUPFAM" id="SSF51556">
    <property type="entry name" value="Metallo-dependent hydrolases"/>
    <property type="match status" value="1"/>
</dbReference>
<proteinExistence type="inferred from homology"/>
<dbReference type="UniPathway" id="UPA00270"/>
<comment type="subunit">
    <text evidence="3 11">Monomer.</text>
</comment>
<dbReference type="GO" id="GO:1904985">
    <property type="term" value="P:negative regulation of quinolinate biosynthetic process"/>
    <property type="evidence" value="ECO:0007669"/>
    <property type="project" value="UniProtKB-UniRule"/>
</dbReference>
<gene>
    <name evidence="13" type="ORF">SVUK_LOCUS174</name>
</gene>
<keyword evidence="8" id="KW-0862">Zinc</keyword>
<dbReference type="PANTHER" id="PTHR21240:SF27">
    <property type="entry name" value="2-AMINO-3-CARBOXYMUCONATE-6-SEMIALDEHYDE DECARBOXYLASE"/>
    <property type="match status" value="1"/>
</dbReference>
<dbReference type="GO" id="GO:0046872">
    <property type="term" value="F:metal ion binding"/>
    <property type="evidence" value="ECO:0007669"/>
    <property type="project" value="UniProtKB-KW"/>
</dbReference>
<name>A0A3P7I6Z2_STRVU</name>
<evidence type="ECO:0000256" key="11">
    <source>
        <dbReference type="RuleBase" id="RU366045"/>
    </source>
</evidence>
<evidence type="ECO:0000256" key="3">
    <source>
        <dbReference type="ARBA" id="ARBA00011245"/>
    </source>
</evidence>
<protein>
    <recommendedName>
        <fullName evidence="5 11">2-amino-3-carboxymuconate-6-semialdehyde decarboxylase</fullName>
        <ecNumber evidence="4 11">4.1.1.45</ecNumber>
    </recommendedName>
    <alternativeName>
        <fullName evidence="10 11">Picolinate carboxylase</fullName>
    </alternativeName>
</protein>
<keyword evidence="6" id="KW-0479">Metal-binding</keyword>
<keyword evidence="9 11" id="KW-0456">Lyase</keyword>
<accession>A0A3P7I6Z2</accession>
<dbReference type="InterPro" id="IPR006680">
    <property type="entry name" value="Amidohydro-rel"/>
</dbReference>
<dbReference type="AlphaFoldDB" id="A0A3P7I6Z2"/>
<dbReference type="InterPro" id="IPR032465">
    <property type="entry name" value="ACMSD"/>
</dbReference>
<dbReference type="EC" id="4.1.1.45" evidence="4 11"/>
<dbReference type="GO" id="GO:0016787">
    <property type="term" value="F:hydrolase activity"/>
    <property type="evidence" value="ECO:0007669"/>
    <property type="project" value="InterPro"/>
</dbReference>
<dbReference type="GO" id="GO:0005829">
    <property type="term" value="C:cytosol"/>
    <property type="evidence" value="ECO:0007669"/>
    <property type="project" value="UniProtKB-UniRule"/>
</dbReference>
<keyword evidence="14" id="KW-1185">Reference proteome</keyword>
<comment type="similarity">
    <text evidence="2">Belongs to the metallo-dependent hydrolases superfamily. ACMSD family.</text>
</comment>